<organism evidence="2 3">
    <name type="scientific">Cichlidogyrus casuarinus</name>
    <dbReference type="NCBI Taxonomy" id="1844966"/>
    <lineage>
        <taxon>Eukaryota</taxon>
        <taxon>Metazoa</taxon>
        <taxon>Spiralia</taxon>
        <taxon>Lophotrochozoa</taxon>
        <taxon>Platyhelminthes</taxon>
        <taxon>Monogenea</taxon>
        <taxon>Monopisthocotylea</taxon>
        <taxon>Dactylogyridea</taxon>
        <taxon>Ancyrocephalidae</taxon>
        <taxon>Cichlidogyrus</taxon>
    </lineage>
</organism>
<comment type="caution">
    <text evidence="2">The sequence shown here is derived from an EMBL/GenBank/DDBJ whole genome shotgun (WGS) entry which is preliminary data.</text>
</comment>
<evidence type="ECO:0000313" key="3">
    <source>
        <dbReference type="Proteomes" id="UP001626550"/>
    </source>
</evidence>
<gene>
    <name evidence="2" type="ORF">Ciccas_008710</name>
</gene>
<feature type="domain" description="U3 small nucleolar RNA-associated protein 20 N-terminal" evidence="1">
    <location>
        <begin position="40"/>
        <end position="230"/>
    </location>
</feature>
<proteinExistence type="predicted"/>
<sequence length="253" mass="28692">MNLWKSITPQLASLKSRVLVPELLRFVKEEYNKRPSQANEELLQVMLELFAQVNDAGSLHQQSAYTETILNLLANKKPALQKSALGCLLRHRRSAWHAYGQQLQSLCDPHQFRDQVRKFTLSTIEDTGIRRHVAPLYMRIIFGRLLTDQKQFSSAVFSALAQCTEVEVQLFLDLILAPLKSLGDFSGSADRILKSAEHLRKRMIDGEIRWGLLQALCNTIQHVLKYLAHKPGVNGPLLEFSLCLIALTYGISQ</sequence>
<dbReference type="Proteomes" id="UP001626550">
    <property type="component" value="Unassembled WGS sequence"/>
</dbReference>
<reference evidence="2 3" key="1">
    <citation type="submission" date="2024-11" db="EMBL/GenBank/DDBJ databases">
        <title>Adaptive evolution of stress response genes in parasites aligns with host niche diversity.</title>
        <authorList>
            <person name="Hahn C."/>
            <person name="Resl P."/>
        </authorList>
    </citation>
    <scope>NUCLEOTIDE SEQUENCE [LARGE SCALE GENOMIC DNA]</scope>
    <source>
        <strain evidence="2">EGGRZ-B1_66</strain>
        <tissue evidence="2">Body</tissue>
    </source>
</reference>
<name>A0ABD2Q0I7_9PLAT</name>
<dbReference type="InterPro" id="IPR052575">
    <property type="entry name" value="SSU_processome_comp_20"/>
</dbReference>
<evidence type="ECO:0000259" key="1">
    <source>
        <dbReference type="Pfam" id="PF07539"/>
    </source>
</evidence>
<feature type="non-terminal residue" evidence="2">
    <location>
        <position position="253"/>
    </location>
</feature>
<evidence type="ECO:0000313" key="2">
    <source>
        <dbReference type="EMBL" id="KAL3312697.1"/>
    </source>
</evidence>
<dbReference type="EMBL" id="JBJKFK010001592">
    <property type="protein sequence ID" value="KAL3312697.1"/>
    <property type="molecule type" value="Genomic_DNA"/>
</dbReference>
<keyword evidence="3" id="KW-1185">Reference proteome</keyword>
<accession>A0ABD2Q0I7</accession>
<dbReference type="PANTHER" id="PTHR17695:SF11">
    <property type="entry name" value="SMALL SUBUNIT PROCESSOME COMPONENT 20 HOMOLOG"/>
    <property type="match status" value="1"/>
</dbReference>
<dbReference type="PANTHER" id="PTHR17695">
    <property type="entry name" value="SMALL SUBUNIT PROCESSOME COMPONENT 20 HOMOLOG"/>
    <property type="match status" value="1"/>
</dbReference>
<dbReference type="Pfam" id="PF07539">
    <property type="entry name" value="UTP20_N"/>
    <property type="match status" value="1"/>
</dbReference>
<dbReference type="InterPro" id="IPR011430">
    <property type="entry name" value="UTP20_N"/>
</dbReference>
<protein>
    <recommendedName>
        <fullName evidence="1">U3 small nucleolar RNA-associated protein 20 N-terminal domain-containing protein</fullName>
    </recommendedName>
</protein>
<dbReference type="AlphaFoldDB" id="A0ABD2Q0I7"/>